<feature type="region of interest" description="Disordered" evidence="1">
    <location>
        <begin position="168"/>
        <end position="199"/>
    </location>
</feature>
<evidence type="ECO:0000313" key="3">
    <source>
        <dbReference type="Proteomes" id="UP000326939"/>
    </source>
</evidence>
<gene>
    <name evidence="2" type="ORF">DKX38_011059</name>
</gene>
<keyword evidence="3" id="KW-1185">Reference proteome</keyword>
<proteinExistence type="predicted"/>
<accession>A0A5N5M0C8</accession>
<dbReference type="EMBL" id="VDCV01000007">
    <property type="protein sequence ID" value="KAB5547653.1"/>
    <property type="molecule type" value="Genomic_DNA"/>
</dbReference>
<protein>
    <submittedName>
        <fullName evidence="2">Uncharacterized protein</fullName>
    </submittedName>
</protein>
<evidence type="ECO:0000256" key="1">
    <source>
        <dbReference type="SAM" id="MobiDB-lite"/>
    </source>
</evidence>
<name>A0A5N5M0C8_9ROSI</name>
<comment type="caution">
    <text evidence="2">The sequence shown here is derived from an EMBL/GenBank/DDBJ whole genome shotgun (WGS) entry which is preliminary data.</text>
</comment>
<dbReference type="Proteomes" id="UP000326939">
    <property type="component" value="Chromosome 7"/>
</dbReference>
<sequence>MRDYVDGESLTEEEDEVYVTLTADEEADGENFPEMKISGKTDEHMKNSEKNDEHAADFEDSGFFDENAVFNSEFEVNAVKYEMSETMELVCRRFRQERGPSINSGRSSSSLLISESISPECARIAGYDRLSASMRMRNEPDIGYRSRKSRVCTFISKVFGFRKISSDCETEQPGDTVAREGQSGKKKRSSWLPDPERKWPIAPISPRVEQLGESDQAMELGKKVYLSLAKAAMELGGKVYLALAKSPKPE</sequence>
<feature type="region of interest" description="Disordered" evidence="1">
    <location>
        <begin position="23"/>
        <end position="54"/>
    </location>
</feature>
<dbReference type="AlphaFoldDB" id="A0A5N5M0C8"/>
<reference evidence="3" key="1">
    <citation type="journal article" date="2019" name="Gigascience">
        <title>De novo genome assembly of the endangered Acer yangbiense, a plant species with extremely small populations endemic to Yunnan Province, China.</title>
        <authorList>
            <person name="Yang J."/>
            <person name="Wariss H.M."/>
            <person name="Tao L."/>
            <person name="Zhang R."/>
            <person name="Yun Q."/>
            <person name="Hollingsworth P."/>
            <person name="Dao Z."/>
            <person name="Luo G."/>
            <person name="Guo H."/>
            <person name="Ma Y."/>
            <person name="Sun W."/>
        </authorList>
    </citation>
    <scope>NUCLEOTIDE SEQUENCE [LARGE SCALE GENOMIC DNA]</scope>
    <source>
        <strain evidence="3">cv. br00</strain>
    </source>
</reference>
<organism evidence="2 3">
    <name type="scientific">Salix brachista</name>
    <dbReference type="NCBI Taxonomy" id="2182728"/>
    <lineage>
        <taxon>Eukaryota</taxon>
        <taxon>Viridiplantae</taxon>
        <taxon>Streptophyta</taxon>
        <taxon>Embryophyta</taxon>
        <taxon>Tracheophyta</taxon>
        <taxon>Spermatophyta</taxon>
        <taxon>Magnoliopsida</taxon>
        <taxon>eudicotyledons</taxon>
        <taxon>Gunneridae</taxon>
        <taxon>Pentapetalae</taxon>
        <taxon>rosids</taxon>
        <taxon>fabids</taxon>
        <taxon>Malpighiales</taxon>
        <taxon>Salicaceae</taxon>
        <taxon>Saliceae</taxon>
        <taxon>Salix</taxon>
    </lineage>
</organism>
<evidence type="ECO:0000313" key="2">
    <source>
        <dbReference type="EMBL" id="KAB5547653.1"/>
    </source>
</evidence>
<feature type="compositionally biased region" description="Basic and acidic residues" evidence="1">
    <location>
        <begin position="37"/>
        <end position="54"/>
    </location>
</feature>